<comment type="caution">
    <text evidence="2">The sequence shown here is derived from an EMBL/GenBank/DDBJ whole genome shotgun (WGS) entry which is preliminary data.</text>
</comment>
<organism evidence="2 3">
    <name type="scientific">Candidatus Iainarchaeum sp</name>
    <dbReference type="NCBI Taxonomy" id="3101447"/>
    <lineage>
        <taxon>Archaea</taxon>
        <taxon>Candidatus Iainarchaeota</taxon>
        <taxon>Candidatus Iainarchaeia</taxon>
        <taxon>Candidatus Iainarchaeales</taxon>
        <taxon>Candidatus Iainarchaeaceae</taxon>
        <taxon>Candidatus Iainarchaeum</taxon>
    </lineage>
</organism>
<dbReference type="Proteomes" id="UP000675968">
    <property type="component" value="Unassembled WGS sequence"/>
</dbReference>
<feature type="transmembrane region" description="Helical" evidence="1">
    <location>
        <begin position="54"/>
        <end position="76"/>
    </location>
</feature>
<feature type="transmembrane region" description="Helical" evidence="1">
    <location>
        <begin position="136"/>
        <end position="158"/>
    </location>
</feature>
<keyword evidence="1" id="KW-0472">Membrane</keyword>
<keyword evidence="1" id="KW-1133">Transmembrane helix</keyword>
<dbReference type="EMBL" id="JAGVWC010000012">
    <property type="protein sequence ID" value="MBS3062134.1"/>
    <property type="molecule type" value="Genomic_DNA"/>
</dbReference>
<feature type="transmembrane region" description="Helical" evidence="1">
    <location>
        <begin position="163"/>
        <end position="183"/>
    </location>
</feature>
<name>A0A8T4L6E5_9ARCH</name>
<evidence type="ECO:0000313" key="3">
    <source>
        <dbReference type="Proteomes" id="UP000675968"/>
    </source>
</evidence>
<reference evidence="2" key="1">
    <citation type="submission" date="2021-03" db="EMBL/GenBank/DDBJ databases">
        <authorList>
            <person name="Jaffe A."/>
        </authorList>
    </citation>
    <scope>NUCLEOTIDE SEQUENCE</scope>
    <source>
        <strain evidence="2">RIFCSPLOWO2_01_FULL_AR10_48_17</strain>
    </source>
</reference>
<gene>
    <name evidence="2" type="ORF">J4215_06130</name>
</gene>
<accession>A0A8T4L6E5</accession>
<protein>
    <submittedName>
        <fullName evidence="2">M50 family metallopeptidase</fullName>
    </submittedName>
</protein>
<keyword evidence="1" id="KW-0812">Transmembrane</keyword>
<feature type="transmembrane region" description="Helical" evidence="1">
    <location>
        <begin position="83"/>
        <end position="105"/>
    </location>
</feature>
<dbReference type="AlphaFoldDB" id="A0A8T4L6E5"/>
<reference evidence="2" key="2">
    <citation type="submission" date="2021-05" db="EMBL/GenBank/DDBJ databases">
        <title>Protein family content uncovers lineage relationships and bacterial pathway maintenance mechanisms in DPANN archaea.</title>
        <authorList>
            <person name="Castelle C.J."/>
            <person name="Meheust R."/>
            <person name="Jaffe A.L."/>
            <person name="Seitz K."/>
            <person name="Gong X."/>
            <person name="Baker B.J."/>
            <person name="Banfield J.F."/>
        </authorList>
    </citation>
    <scope>NUCLEOTIDE SEQUENCE</scope>
    <source>
        <strain evidence="2">RIFCSPLOWO2_01_FULL_AR10_48_17</strain>
    </source>
</reference>
<feature type="transmembrane region" description="Helical" evidence="1">
    <location>
        <begin position="12"/>
        <end position="34"/>
    </location>
</feature>
<proteinExistence type="predicted"/>
<sequence length="184" mass="20742">MSKSLPTDPIIFFPGIVFHEFSHVIACYLTGVAVHHVKWFGTDEAYVSHAKPNAWQGLIIAIAPFLLGNLIGISLLQFGHVLAAQLSVVSLLVYWFGFSLVLYSFPSKQDALNAFNAFTDFYKRRVLEKGDMATRFFWLLTFPVFFVPIIVILGLILLFDTAFVLRILWVFAALMLSLSTTTIF</sequence>
<evidence type="ECO:0000313" key="2">
    <source>
        <dbReference type="EMBL" id="MBS3062134.1"/>
    </source>
</evidence>
<evidence type="ECO:0000256" key="1">
    <source>
        <dbReference type="SAM" id="Phobius"/>
    </source>
</evidence>